<feature type="region of interest" description="Disordered" evidence="1">
    <location>
        <begin position="1"/>
        <end position="20"/>
    </location>
</feature>
<protein>
    <submittedName>
        <fullName evidence="2 4">Uncharacterized protein</fullName>
    </submittedName>
</protein>
<proteinExistence type="predicted"/>
<gene>
    <name evidence="2" type="ORF">SSLN_LOCUS11801</name>
</gene>
<dbReference type="WBParaSite" id="SSLN_0001224801-mRNA-1">
    <property type="protein sequence ID" value="SSLN_0001224801-mRNA-1"/>
    <property type="gene ID" value="SSLN_0001224801"/>
</dbReference>
<keyword evidence="3" id="KW-1185">Reference proteome</keyword>
<evidence type="ECO:0000313" key="4">
    <source>
        <dbReference type="WBParaSite" id="SSLN_0001224801-mRNA-1"/>
    </source>
</evidence>
<organism evidence="4">
    <name type="scientific">Schistocephalus solidus</name>
    <name type="common">Tapeworm</name>
    <dbReference type="NCBI Taxonomy" id="70667"/>
    <lineage>
        <taxon>Eukaryota</taxon>
        <taxon>Metazoa</taxon>
        <taxon>Spiralia</taxon>
        <taxon>Lophotrochozoa</taxon>
        <taxon>Platyhelminthes</taxon>
        <taxon>Cestoda</taxon>
        <taxon>Eucestoda</taxon>
        <taxon>Diphyllobothriidea</taxon>
        <taxon>Diphyllobothriidae</taxon>
        <taxon>Schistocephalus</taxon>
    </lineage>
</organism>
<dbReference type="EMBL" id="UYSU01036806">
    <property type="protein sequence ID" value="VDL98186.1"/>
    <property type="molecule type" value="Genomic_DNA"/>
</dbReference>
<evidence type="ECO:0000313" key="2">
    <source>
        <dbReference type="EMBL" id="VDL98186.1"/>
    </source>
</evidence>
<name>A0A183T5Q3_SCHSO</name>
<evidence type="ECO:0000256" key="1">
    <source>
        <dbReference type="SAM" id="MobiDB-lite"/>
    </source>
</evidence>
<dbReference type="Proteomes" id="UP000275846">
    <property type="component" value="Unassembled WGS sequence"/>
</dbReference>
<reference evidence="2 3" key="2">
    <citation type="submission" date="2018-11" db="EMBL/GenBank/DDBJ databases">
        <authorList>
            <consortium name="Pathogen Informatics"/>
        </authorList>
    </citation>
    <scope>NUCLEOTIDE SEQUENCE [LARGE SCALE GENOMIC DNA]</scope>
    <source>
        <strain evidence="2 3">NST_G2</strain>
    </source>
</reference>
<evidence type="ECO:0000313" key="3">
    <source>
        <dbReference type="Proteomes" id="UP000275846"/>
    </source>
</evidence>
<sequence length="81" mass="8790">MAAGDAVRLDGSQGGGDPRVRERSEWQNFFAAIKAVYGPTGKGTSPLLSTDGTTLLTENMQILKRSAEYFRSILNRPSTID</sequence>
<reference evidence="4" key="1">
    <citation type="submission" date="2016-06" db="UniProtKB">
        <authorList>
            <consortium name="WormBaseParasite"/>
        </authorList>
    </citation>
    <scope>IDENTIFICATION</scope>
</reference>
<accession>A0A183T5Q3</accession>
<dbReference type="AlphaFoldDB" id="A0A183T5Q3"/>